<evidence type="ECO:0000313" key="3">
    <source>
        <dbReference type="Proteomes" id="UP000317410"/>
    </source>
</evidence>
<organism evidence="2 3">
    <name type="scientific">Microbacterium maritypicum</name>
    <name type="common">Microbacterium liquefaciens</name>
    <dbReference type="NCBI Taxonomy" id="33918"/>
    <lineage>
        <taxon>Bacteria</taxon>
        <taxon>Bacillati</taxon>
        <taxon>Actinomycetota</taxon>
        <taxon>Actinomycetes</taxon>
        <taxon>Micrococcales</taxon>
        <taxon>Microbacteriaceae</taxon>
        <taxon>Microbacterium</taxon>
    </lineage>
</organism>
<sequence length="122" mass="13538">MRSRGDQPTRRGESEPRGPTGDECTLSTDLHLMFSFERRRATCIDGTQYQPTWFLVSPRPGELHRERAYDTAWIDGMIPLIVVGQDGRMSIPSTSVDVPVRVRELARGAALTPVWLNGIGGG</sequence>
<evidence type="ECO:0000256" key="1">
    <source>
        <dbReference type="SAM" id="MobiDB-lite"/>
    </source>
</evidence>
<evidence type="ECO:0000313" key="2">
    <source>
        <dbReference type="EMBL" id="GEC76186.1"/>
    </source>
</evidence>
<feature type="region of interest" description="Disordered" evidence="1">
    <location>
        <begin position="1"/>
        <end position="24"/>
    </location>
</feature>
<feature type="compositionally biased region" description="Basic and acidic residues" evidence="1">
    <location>
        <begin position="1"/>
        <end position="16"/>
    </location>
</feature>
<proteinExistence type="predicted"/>
<dbReference type="Proteomes" id="UP000317410">
    <property type="component" value="Unassembled WGS sequence"/>
</dbReference>
<dbReference type="EMBL" id="BJNQ01000015">
    <property type="protein sequence ID" value="GEC76186.1"/>
    <property type="molecule type" value="Genomic_DNA"/>
</dbReference>
<accession>A0A4Y4B717</accession>
<dbReference type="AlphaFoldDB" id="A0A4Y4B717"/>
<comment type="caution">
    <text evidence="2">The sequence shown here is derived from an EMBL/GenBank/DDBJ whole genome shotgun (WGS) entry which is preliminary data.</text>
</comment>
<name>A0A4Y4B717_MICMQ</name>
<reference evidence="2 3" key="1">
    <citation type="submission" date="2019-06" db="EMBL/GenBank/DDBJ databases">
        <title>Whole genome shotgun sequence of Microbacterium liquefaciens NBRC 15037.</title>
        <authorList>
            <person name="Hosoyama A."/>
            <person name="Uohara A."/>
            <person name="Ohji S."/>
            <person name="Ichikawa N."/>
        </authorList>
    </citation>
    <scope>NUCLEOTIDE SEQUENCE [LARGE SCALE GENOMIC DNA]</scope>
    <source>
        <strain evidence="2 3">NBRC 15037</strain>
    </source>
</reference>
<gene>
    <name evidence="2" type="ORF">MLI01_23310</name>
</gene>
<protein>
    <submittedName>
        <fullName evidence="2">Uncharacterized protein</fullName>
    </submittedName>
</protein>